<evidence type="ECO:0000313" key="1">
    <source>
        <dbReference type="EMBL" id="KSV17290.1"/>
    </source>
</evidence>
<evidence type="ECO:0000313" key="2">
    <source>
        <dbReference type="Proteomes" id="UP000053577"/>
    </source>
</evidence>
<sequence length="162" mass="17111">MAEGELYFPEGVNIKKWGGTKQSGADLALLLQSLITAISELKDVMQGTALDIEMLQPIAKASLHDEAVAADSDILGSPAEPERTPCLFRVMAGFDAAGALSAVVTNGGDSQVVKLNSGNDLAASALYIFDLLLDEGDSINFRYSVAATLKVLRLQEIDIGVQ</sequence>
<proteinExistence type="predicted"/>
<accession>A0A0V8M0L1</accession>
<dbReference type="EMBL" id="JGYD01000025">
    <property type="protein sequence ID" value="KSV17290.1"/>
    <property type="molecule type" value="Genomic_DNA"/>
</dbReference>
<comment type="caution">
    <text evidence="1">The sequence shown here is derived from an EMBL/GenBank/DDBJ whole genome shotgun (WGS) entry which is preliminary data.</text>
</comment>
<dbReference type="AlphaFoldDB" id="A0A0V8M0L1"/>
<dbReference type="RefSeq" id="WP_058292684.1">
    <property type="nucleotide sequence ID" value="NZ_JGYD01000025.1"/>
</dbReference>
<name>A0A0V8M0L1_9CHLR</name>
<reference evidence="1 2" key="1">
    <citation type="journal article" date="2015" name="Sci. Rep.">
        <title>A comparative genomics and reductive dehalogenase gene transcription study of two chloroethene-respiring bacteria, Dehalococcoides mccartyi strains MB and 11a.</title>
        <authorList>
            <person name="Low A."/>
            <person name="Shen Z."/>
            <person name="Cheng D."/>
            <person name="Rogers M.J."/>
            <person name="Lee P.K."/>
            <person name="He J."/>
        </authorList>
    </citation>
    <scope>NUCLEOTIDE SEQUENCE [LARGE SCALE GENOMIC DNA]</scope>
    <source>
        <strain evidence="1 2">MB</strain>
    </source>
</reference>
<protein>
    <submittedName>
        <fullName evidence="1">Uncharacterized protein</fullName>
    </submittedName>
</protein>
<dbReference type="PATRIC" id="fig|61435.5.peg.1474"/>
<dbReference type="Proteomes" id="UP000053577">
    <property type="component" value="Unassembled WGS sequence"/>
</dbReference>
<gene>
    <name evidence="1" type="ORF">DA01_07505</name>
</gene>
<organism evidence="1 2">
    <name type="scientific">Dehalococcoides mccartyi</name>
    <dbReference type="NCBI Taxonomy" id="61435"/>
    <lineage>
        <taxon>Bacteria</taxon>
        <taxon>Bacillati</taxon>
        <taxon>Chloroflexota</taxon>
        <taxon>Dehalococcoidia</taxon>
        <taxon>Dehalococcoidales</taxon>
        <taxon>Dehalococcoidaceae</taxon>
        <taxon>Dehalococcoides</taxon>
    </lineage>
</organism>